<keyword evidence="9 10" id="KW-0539">Nucleus</keyword>
<evidence type="ECO:0000256" key="10">
    <source>
        <dbReference type="PIRNR" id="PIRNR005290"/>
    </source>
</evidence>
<accession>A0A4Z1PLC6</accession>
<sequence length="647" mass="72508">MAARKLAIEIDKCFKKVAEGVQAFENIYEKIHSTTNPAQKEKLEDSLKKEIKKLQRDRDRIKAWAASNDIKDKKALVDHRKLIETQMEKFKAVEKEMKTKAYSKEGLQAAAKLDPKEQEKAELCDFLAAMVDELERQIEQVEAETEGINASQKKGKKDTSKADRLSELERTTERHKWHQSRLELILRTLENGNIETDQVKAIEEDIKYYVENNGEVDFEENEWMYDDLNLEEEEGLFGMGAEMDRGSSQDAQSLAGDGDPEQRAPSSGKQKAVEPIPAARRPSQQLKSPLPALATLHAPLPTPSNGTSTAGMKPAPVPPRGEPLKYASAAAAAAAGDQNELGIAPLPPAPSRGPTQPMFPPGLSPGPAAAAAAAAKSTPSPAVSHPQPSAPQVQRISSTESQSVGKSPVDNQSSPAITTKEPSTSRQSTEKPELKHRQNQIGGKKAADVEQSPEAAQPSTPALTNGDTHSESEDEESVYHLPSSLNDLLESFEATKLSAAEPLSTEKSRLLFGASFSQMPESADTERPRHYQPQTPYPYSPSHYPQEPLAIFDDHRLYSRVDTDTLFYAFYYRQGTYQQWLAAKALKNQSWRFHKQYQTWFQRHEEPKSITEDYEQGTYRFFDYESTWMNRRKADFKFHYKWLEDDL</sequence>
<evidence type="ECO:0000256" key="3">
    <source>
        <dbReference type="ARBA" id="ARBA00007682"/>
    </source>
</evidence>
<dbReference type="GO" id="GO:0006355">
    <property type="term" value="P:regulation of DNA-templated transcription"/>
    <property type="evidence" value="ECO:0007669"/>
    <property type="project" value="InterPro"/>
</dbReference>
<feature type="domain" description="CCR4-Not complex component Not N-terminal" evidence="12">
    <location>
        <begin position="3"/>
        <end position="231"/>
    </location>
</feature>
<evidence type="ECO:0000256" key="6">
    <source>
        <dbReference type="ARBA" id="ARBA00022553"/>
    </source>
</evidence>
<dbReference type="InterPro" id="IPR007282">
    <property type="entry name" value="NOT2/3/5_C"/>
</dbReference>
<proteinExistence type="inferred from homology"/>
<keyword evidence="4 10" id="KW-0963">Cytoplasm</keyword>
<evidence type="ECO:0000256" key="5">
    <source>
        <dbReference type="ARBA" id="ARBA00022491"/>
    </source>
</evidence>
<feature type="compositionally biased region" description="Pro residues" evidence="11">
    <location>
        <begin position="345"/>
        <end position="364"/>
    </location>
</feature>
<evidence type="ECO:0000259" key="12">
    <source>
        <dbReference type="Pfam" id="PF04065"/>
    </source>
</evidence>
<evidence type="ECO:0000256" key="4">
    <source>
        <dbReference type="ARBA" id="ARBA00022490"/>
    </source>
</evidence>
<keyword evidence="5 10" id="KW-0678">Repressor</keyword>
<feature type="compositionally biased region" description="Low complexity" evidence="11">
    <location>
        <begin position="289"/>
        <end position="299"/>
    </location>
</feature>
<comment type="caution">
    <text evidence="14">The sequence shown here is derived from an EMBL/GenBank/DDBJ whole genome shotgun (WGS) entry which is preliminary data.</text>
</comment>
<comment type="function">
    <text evidence="10">Acts as component of the CCR4-NOT core complex, which in the nucleus seems to be a general transcription factor, and in the cytoplasm the major mRNA deadenylase involved in mRNA turnover. The NOT protein subcomplex negatively regulates the basal and activated transcription of many genes. Preferentially affects TC-type TATA element-dependent transcription. Could directly or indirectly inhibit component(s) of the general transcription machinery.</text>
</comment>
<dbReference type="Proteomes" id="UP000298493">
    <property type="component" value="Unassembled WGS sequence"/>
</dbReference>
<feature type="compositionally biased region" description="Low complexity" evidence="11">
    <location>
        <begin position="365"/>
        <end position="382"/>
    </location>
</feature>
<protein>
    <recommendedName>
        <fullName evidence="10">General negative regulator of transcription subunit</fullName>
    </recommendedName>
</protein>
<dbReference type="GO" id="GO:0000932">
    <property type="term" value="C:P-body"/>
    <property type="evidence" value="ECO:0007669"/>
    <property type="project" value="UniProtKB-UniRule"/>
</dbReference>
<dbReference type="InterPro" id="IPR012270">
    <property type="entry name" value="CCR4-NOT_su3/5"/>
</dbReference>
<evidence type="ECO:0000313" key="14">
    <source>
        <dbReference type="EMBL" id="TID26816.1"/>
    </source>
</evidence>
<dbReference type="Pfam" id="PF04153">
    <property type="entry name" value="NOT2_3_5_C"/>
    <property type="match status" value="1"/>
</dbReference>
<dbReference type="InterPro" id="IPR038635">
    <property type="entry name" value="CCR4-NOT_su2/3/5_C_sf"/>
</dbReference>
<gene>
    <name evidence="14" type="ORF">E6O75_ATG01309</name>
</gene>
<feature type="compositionally biased region" description="Polar residues" evidence="11">
    <location>
        <begin position="386"/>
        <end position="427"/>
    </location>
</feature>
<dbReference type="PIRSF" id="PIRSF005290">
    <property type="entry name" value="NOT_su_3_5"/>
    <property type="match status" value="1"/>
</dbReference>
<feature type="region of interest" description="Disordered" evidence="11">
    <location>
        <begin position="143"/>
        <end position="173"/>
    </location>
</feature>
<dbReference type="AlphaFoldDB" id="A0A4Z1PLC6"/>
<comment type="similarity">
    <text evidence="3 10">Belongs to the CNOT2/3/5 family.</text>
</comment>
<dbReference type="Pfam" id="PF04065">
    <property type="entry name" value="Not3"/>
    <property type="match status" value="1"/>
</dbReference>
<keyword evidence="6" id="KW-0597">Phosphoprotein</keyword>
<reference evidence="14 15" key="1">
    <citation type="submission" date="2019-04" db="EMBL/GenBank/DDBJ databases">
        <title>High contiguity whole genome sequence and gene annotation resource for two Venturia nashicola isolates.</title>
        <authorList>
            <person name="Prokchorchik M."/>
            <person name="Won K."/>
            <person name="Lee Y."/>
            <person name="Choi E.D."/>
            <person name="Segonzac C."/>
            <person name="Sohn K.H."/>
        </authorList>
    </citation>
    <scope>NUCLEOTIDE SEQUENCE [LARGE SCALE GENOMIC DNA]</scope>
    <source>
        <strain evidence="14 15">PRI2</strain>
    </source>
</reference>
<evidence type="ECO:0000256" key="1">
    <source>
        <dbReference type="ARBA" id="ARBA00004123"/>
    </source>
</evidence>
<dbReference type="EMBL" id="SNSC02000002">
    <property type="protein sequence ID" value="TID26816.1"/>
    <property type="molecule type" value="Genomic_DNA"/>
</dbReference>
<dbReference type="Gene3D" id="2.30.30.1020">
    <property type="entry name" value="CCR4-NOT complex subunit 2/3/5, C-terminal domain"/>
    <property type="match status" value="1"/>
</dbReference>
<keyword evidence="7 10" id="KW-0805">Transcription regulation</keyword>
<comment type="subcellular location">
    <subcellularLocation>
        <location evidence="2 10">Cytoplasm</location>
    </subcellularLocation>
    <subcellularLocation>
        <location evidence="1 10">Nucleus</location>
    </subcellularLocation>
</comment>
<dbReference type="InterPro" id="IPR007207">
    <property type="entry name" value="Not_N"/>
</dbReference>
<dbReference type="InterPro" id="IPR040168">
    <property type="entry name" value="Not2/3/5"/>
</dbReference>
<dbReference type="PANTHER" id="PTHR23326">
    <property type="entry name" value="CCR4 NOT-RELATED"/>
    <property type="match status" value="1"/>
</dbReference>
<evidence type="ECO:0000256" key="7">
    <source>
        <dbReference type="ARBA" id="ARBA00023015"/>
    </source>
</evidence>
<evidence type="ECO:0000256" key="8">
    <source>
        <dbReference type="ARBA" id="ARBA00023163"/>
    </source>
</evidence>
<evidence type="ECO:0000313" key="15">
    <source>
        <dbReference type="Proteomes" id="UP000298493"/>
    </source>
</evidence>
<keyword evidence="8 10" id="KW-0804">Transcription</keyword>
<feature type="compositionally biased region" description="Basic and acidic residues" evidence="11">
    <location>
        <begin position="157"/>
        <end position="173"/>
    </location>
</feature>
<dbReference type="GO" id="GO:0030015">
    <property type="term" value="C:CCR4-NOT core complex"/>
    <property type="evidence" value="ECO:0007669"/>
    <property type="project" value="UniProtKB-UniRule"/>
</dbReference>
<feature type="region of interest" description="Disordered" evidence="11">
    <location>
        <begin position="241"/>
        <end position="481"/>
    </location>
</feature>
<organism evidence="14 15">
    <name type="scientific">Venturia nashicola</name>
    <dbReference type="NCBI Taxonomy" id="86259"/>
    <lineage>
        <taxon>Eukaryota</taxon>
        <taxon>Fungi</taxon>
        <taxon>Dikarya</taxon>
        <taxon>Ascomycota</taxon>
        <taxon>Pezizomycotina</taxon>
        <taxon>Dothideomycetes</taxon>
        <taxon>Pleosporomycetidae</taxon>
        <taxon>Venturiales</taxon>
        <taxon>Venturiaceae</taxon>
        <taxon>Venturia</taxon>
    </lineage>
</organism>
<keyword evidence="15" id="KW-1185">Reference proteome</keyword>
<dbReference type="GO" id="GO:0000289">
    <property type="term" value="P:nuclear-transcribed mRNA poly(A) tail shortening"/>
    <property type="evidence" value="ECO:0007669"/>
    <property type="project" value="UniProtKB-ARBA"/>
</dbReference>
<keyword evidence="10" id="KW-0010">Activator</keyword>
<name>A0A4Z1PLC6_9PEZI</name>
<feature type="compositionally biased region" description="Polar residues" evidence="11">
    <location>
        <begin position="457"/>
        <end position="467"/>
    </location>
</feature>
<dbReference type="STRING" id="86259.A0A4Z1PLC6"/>
<evidence type="ECO:0000259" key="13">
    <source>
        <dbReference type="Pfam" id="PF04153"/>
    </source>
</evidence>
<evidence type="ECO:0000256" key="2">
    <source>
        <dbReference type="ARBA" id="ARBA00004496"/>
    </source>
</evidence>
<feature type="domain" description="NOT2/NOT3/NOT5 C-terminal" evidence="13">
    <location>
        <begin position="515"/>
        <end position="643"/>
    </location>
</feature>
<dbReference type="GO" id="GO:0005634">
    <property type="term" value="C:nucleus"/>
    <property type="evidence" value="ECO:0007669"/>
    <property type="project" value="UniProtKB-SubCell"/>
</dbReference>
<dbReference type="FunFam" id="2.30.30.1020:FF:000006">
    <property type="entry name" value="CCR4-NOT transcription complex, subunit 3"/>
    <property type="match status" value="1"/>
</dbReference>
<evidence type="ECO:0000256" key="11">
    <source>
        <dbReference type="SAM" id="MobiDB-lite"/>
    </source>
</evidence>
<evidence type="ECO:0000256" key="9">
    <source>
        <dbReference type="ARBA" id="ARBA00023242"/>
    </source>
</evidence>